<dbReference type="Proteomes" id="UP000004688">
    <property type="component" value="Chromosome"/>
</dbReference>
<keyword evidence="3" id="KW-1185">Reference proteome</keyword>
<gene>
    <name evidence="2" type="ORF">OA238_c13360</name>
</gene>
<dbReference type="OrthoDB" id="9807812at2"/>
<dbReference type="SMART" id="SM00450">
    <property type="entry name" value="RHOD"/>
    <property type="match status" value="1"/>
</dbReference>
<dbReference type="HOGENOM" id="CLU_089574_6_1_5"/>
<evidence type="ECO:0000259" key="1">
    <source>
        <dbReference type="PROSITE" id="PS50206"/>
    </source>
</evidence>
<evidence type="ECO:0000313" key="2">
    <source>
        <dbReference type="EMBL" id="AGI71497.1"/>
    </source>
</evidence>
<dbReference type="Pfam" id="PF00581">
    <property type="entry name" value="Rhodanese"/>
    <property type="match status" value="1"/>
</dbReference>
<reference evidence="2 3" key="1">
    <citation type="journal article" date="2013" name="PLoS ONE">
        <title>Poles Apart: Arctic and Antarctic Octadecabacter strains Share High Genome Plasticity and a New Type of Xanthorhodopsin.</title>
        <authorList>
            <person name="Vollmers J."/>
            <person name="Voget S."/>
            <person name="Dietrich S."/>
            <person name="Gollnow K."/>
            <person name="Smits M."/>
            <person name="Meyer K."/>
            <person name="Brinkhoff T."/>
            <person name="Simon M."/>
            <person name="Daniel R."/>
        </authorList>
    </citation>
    <scope>NUCLEOTIDE SEQUENCE [LARGE SCALE GENOMIC DNA]</scope>
    <source>
        <strain evidence="2 3">238</strain>
    </source>
</reference>
<dbReference type="EMBL" id="CP003742">
    <property type="protein sequence ID" value="AGI71497.1"/>
    <property type="molecule type" value="Genomic_DNA"/>
</dbReference>
<dbReference type="InterPro" id="IPR001763">
    <property type="entry name" value="Rhodanese-like_dom"/>
</dbReference>
<dbReference type="Gene3D" id="3.40.250.10">
    <property type="entry name" value="Rhodanese-like domain"/>
    <property type="match status" value="1"/>
</dbReference>
<evidence type="ECO:0000313" key="3">
    <source>
        <dbReference type="Proteomes" id="UP000004688"/>
    </source>
</evidence>
<proteinExistence type="predicted"/>
<dbReference type="SUPFAM" id="SSF52821">
    <property type="entry name" value="Rhodanese/Cell cycle control phosphatase"/>
    <property type="match status" value="1"/>
</dbReference>
<protein>
    <submittedName>
        <fullName evidence="2">Rhodanese-like domain-containing protein</fullName>
    </submittedName>
</protein>
<dbReference type="InterPro" id="IPR036873">
    <property type="entry name" value="Rhodanese-like_dom_sf"/>
</dbReference>
<name>M9RH61_9RHOB</name>
<dbReference type="PANTHER" id="PTHR44086:SF13">
    <property type="entry name" value="THIOSULFATE SULFURTRANSFERASE PSPE"/>
    <property type="match status" value="1"/>
</dbReference>
<dbReference type="KEGG" id="oar:OA238_c13360"/>
<dbReference type="eggNOG" id="COG0607">
    <property type="taxonomic scope" value="Bacteria"/>
</dbReference>
<sequence length="129" mass="13550">MPQTITKTSEDIVKEAMATVPEISAKEALSLAGSPDHVFVDLRDGTEQAKTGVIAGAVTSSRGMMEFHIDPESPAHKSEFNQDKTYVFYCASGGRSALAAKVAMEMGLSPVVNMSGGVGAWKKAGGMLE</sequence>
<dbReference type="PANTHER" id="PTHR44086">
    <property type="entry name" value="THIOSULFATE SULFURTRANSFERASE RDL2, MITOCHONDRIAL-RELATED"/>
    <property type="match status" value="1"/>
</dbReference>
<dbReference type="RefSeq" id="WP_015494698.1">
    <property type="nucleotide sequence ID" value="NC_020908.1"/>
</dbReference>
<dbReference type="PROSITE" id="PS50206">
    <property type="entry name" value="RHODANESE_3"/>
    <property type="match status" value="1"/>
</dbReference>
<dbReference type="GO" id="GO:0004792">
    <property type="term" value="F:thiosulfate-cyanide sulfurtransferase activity"/>
    <property type="evidence" value="ECO:0007669"/>
    <property type="project" value="TreeGrafter"/>
</dbReference>
<accession>M9RH61</accession>
<dbReference type="CDD" id="cd01447">
    <property type="entry name" value="Polysulfide_ST"/>
    <property type="match status" value="1"/>
</dbReference>
<dbReference type="STRING" id="391616.OA238_c13360"/>
<dbReference type="AlphaFoldDB" id="M9RH61"/>
<feature type="domain" description="Rhodanese" evidence="1">
    <location>
        <begin position="33"/>
        <end position="129"/>
    </location>
</feature>
<organism evidence="2 3">
    <name type="scientific">Octadecabacter arcticus 238</name>
    <dbReference type="NCBI Taxonomy" id="391616"/>
    <lineage>
        <taxon>Bacteria</taxon>
        <taxon>Pseudomonadati</taxon>
        <taxon>Pseudomonadota</taxon>
        <taxon>Alphaproteobacteria</taxon>
        <taxon>Rhodobacterales</taxon>
        <taxon>Roseobacteraceae</taxon>
        <taxon>Octadecabacter</taxon>
    </lineage>
</organism>